<dbReference type="InterPro" id="IPR019831">
    <property type="entry name" value="Mn/Fe_SOD_N"/>
</dbReference>
<organism evidence="17 18">
    <name type="scientific">Scophthalmus maximus</name>
    <name type="common">Turbot</name>
    <name type="synonym">Psetta maxima</name>
    <dbReference type="NCBI Taxonomy" id="52904"/>
    <lineage>
        <taxon>Eukaryota</taxon>
        <taxon>Metazoa</taxon>
        <taxon>Chordata</taxon>
        <taxon>Craniata</taxon>
        <taxon>Vertebrata</taxon>
        <taxon>Euteleostomi</taxon>
        <taxon>Actinopterygii</taxon>
        <taxon>Neopterygii</taxon>
        <taxon>Teleostei</taxon>
        <taxon>Neoteleostei</taxon>
        <taxon>Acanthomorphata</taxon>
        <taxon>Carangaria</taxon>
        <taxon>Pleuronectiformes</taxon>
        <taxon>Pleuronectoidei</taxon>
        <taxon>Scophthalmidae</taxon>
        <taxon>Scophthalmus</taxon>
    </lineage>
</organism>
<feature type="domain" description="Manganese/iron superoxide dismutase C-terminal" evidence="16">
    <location>
        <begin position="279"/>
        <end position="382"/>
    </location>
</feature>
<evidence type="ECO:0000256" key="11">
    <source>
        <dbReference type="ARBA" id="ARBA00023128"/>
    </source>
</evidence>
<dbReference type="InterPro" id="IPR001189">
    <property type="entry name" value="Mn/Fe_SOD"/>
</dbReference>
<evidence type="ECO:0000259" key="16">
    <source>
        <dbReference type="Pfam" id="PF02777"/>
    </source>
</evidence>
<accession>A0A6A4RTH6</accession>
<evidence type="ECO:0000313" key="17">
    <source>
        <dbReference type="EMBL" id="KAF0023609.1"/>
    </source>
</evidence>
<dbReference type="PANTHER" id="PTHR11404">
    <property type="entry name" value="SUPEROXIDE DISMUTASE 2"/>
    <property type="match status" value="1"/>
</dbReference>
<keyword evidence="12" id="KW-0464">Manganese</keyword>
<dbReference type="AlphaFoldDB" id="A0A6A4RTH6"/>
<feature type="region of interest" description="Disordered" evidence="14">
    <location>
        <begin position="16"/>
        <end position="61"/>
    </location>
</feature>
<dbReference type="FunFam" id="1.10.287.990:FF:000001">
    <property type="entry name" value="Superoxide dismutase"/>
    <property type="match status" value="1"/>
</dbReference>
<comment type="subcellular location">
    <subcellularLocation>
        <location evidence="3">Mitochondrion matrix</location>
    </subcellularLocation>
</comment>
<dbReference type="Pfam" id="PF00081">
    <property type="entry name" value="Sod_Fe_N"/>
    <property type="match status" value="1"/>
</dbReference>
<dbReference type="GO" id="GO:0030145">
    <property type="term" value="F:manganese ion binding"/>
    <property type="evidence" value="ECO:0007669"/>
    <property type="project" value="TreeGrafter"/>
</dbReference>
<name>A0A6A4RTH6_SCOMX</name>
<dbReference type="SUPFAM" id="SSF46609">
    <property type="entry name" value="Fe,Mn superoxide dismutase (SOD), N-terminal domain"/>
    <property type="match status" value="1"/>
</dbReference>
<comment type="function">
    <text evidence="2">Destroys superoxide anion radicals which are normally produced within the cells and which are toxic to biological systems.</text>
</comment>
<keyword evidence="11" id="KW-0496">Mitochondrion</keyword>
<feature type="compositionally biased region" description="Basic residues" evidence="14">
    <location>
        <begin position="21"/>
        <end position="32"/>
    </location>
</feature>
<dbReference type="FunFam" id="3.55.40.20:FF:000003">
    <property type="entry name" value="Superoxide dismutase [Mn], mitochondrial"/>
    <property type="match status" value="1"/>
</dbReference>
<keyword evidence="10" id="KW-0944">Nitration</keyword>
<dbReference type="SUPFAM" id="SSF54719">
    <property type="entry name" value="Fe,Mn superoxide dismutase (SOD), C-terminal domain"/>
    <property type="match status" value="1"/>
</dbReference>
<evidence type="ECO:0000256" key="6">
    <source>
        <dbReference type="ARBA" id="ARBA00012682"/>
    </source>
</evidence>
<reference evidence="17 18" key="1">
    <citation type="submission" date="2019-06" db="EMBL/GenBank/DDBJ databases">
        <title>Draft genomes of female and male turbot (Scophthalmus maximus).</title>
        <authorList>
            <person name="Xu H."/>
            <person name="Xu X.-W."/>
            <person name="Shao C."/>
            <person name="Chen S."/>
        </authorList>
    </citation>
    <scope>NUCLEOTIDE SEQUENCE [LARGE SCALE GENOMIC DNA]</scope>
    <source>
        <strain evidence="17">Ysfricsl-2016a</strain>
        <tissue evidence="17">Blood</tissue>
    </source>
</reference>
<dbReference type="Pfam" id="PF02777">
    <property type="entry name" value="Sod_Fe_C"/>
    <property type="match status" value="1"/>
</dbReference>
<evidence type="ECO:0000256" key="12">
    <source>
        <dbReference type="ARBA" id="ARBA00023211"/>
    </source>
</evidence>
<dbReference type="InterPro" id="IPR036324">
    <property type="entry name" value="Mn/Fe_SOD_N_sf"/>
</dbReference>
<dbReference type="Gene3D" id="1.10.287.990">
    <property type="entry name" value="Fe,Mn superoxide dismutase (SOD) domain"/>
    <property type="match status" value="1"/>
</dbReference>
<comment type="similarity">
    <text evidence="4">Belongs to the iron/manganese superoxide dismutase family.</text>
</comment>
<evidence type="ECO:0000256" key="10">
    <source>
        <dbReference type="ARBA" id="ARBA00023074"/>
    </source>
</evidence>
<feature type="domain" description="Manganese/iron superoxide dismutase N-terminal" evidence="15">
    <location>
        <begin position="191"/>
        <end position="272"/>
    </location>
</feature>
<evidence type="ECO:0000256" key="9">
    <source>
        <dbReference type="ARBA" id="ARBA00023002"/>
    </source>
</evidence>
<dbReference type="InterPro" id="IPR019832">
    <property type="entry name" value="Mn/Fe_SOD_C"/>
</dbReference>
<evidence type="ECO:0000256" key="5">
    <source>
        <dbReference type="ARBA" id="ARBA00011881"/>
    </source>
</evidence>
<gene>
    <name evidence="17" type="ORF">F2P81_024239</name>
</gene>
<dbReference type="InterPro" id="IPR050265">
    <property type="entry name" value="Fe/Mn_Superoxide_Dismutase"/>
</dbReference>
<evidence type="ECO:0000256" key="13">
    <source>
        <dbReference type="ARBA" id="ARBA00049204"/>
    </source>
</evidence>
<dbReference type="GO" id="GO:0004784">
    <property type="term" value="F:superoxide dismutase activity"/>
    <property type="evidence" value="ECO:0007669"/>
    <property type="project" value="UniProtKB-EC"/>
</dbReference>
<evidence type="ECO:0000313" key="18">
    <source>
        <dbReference type="Proteomes" id="UP000438429"/>
    </source>
</evidence>
<protein>
    <recommendedName>
        <fullName evidence="7">Superoxide dismutase [Mn], mitochondrial</fullName>
        <ecNumber evidence="6">1.15.1.1</ecNumber>
    </recommendedName>
</protein>
<evidence type="ECO:0000256" key="14">
    <source>
        <dbReference type="SAM" id="MobiDB-lite"/>
    </source>
</evidence>
<evidence type="ECO:0000256" key="1">
    <source>
        <dbReference type="ARBA" id="ARBA00001936"/>
    </source>
</evidence>
<comment type="cofactor">
    <cofactor evidence="1">
        <name>Mn(2+)</name>
        <dbReference type="ChEBI" id="CHEBI:29035"/>
    </cofactor>
</comment>
<dbReference type="EC" id="1.15.1.1" evidence="6"/>
<comment type="subunit">
    <text evidence="5">Homotetramer.</text>
</comment>
<evidence type="ECO:0000256" key="2">
    <source>
        <dbReference type="ARBA" id="ARBA00002170"/>
    </source>
</evidence>
<dbReference type="PRINTS" id="PR01703">
    <property type="entry name" value="MNSODISMTASE"/>
</dbReference>
<dbReference type="PANTHER" id="PTHR11404:SF6">
    <property type="entry name" value="SUPEROXIDE DISMUTASE [MN], MITOCHONDRIAL"/>
    <property type="match status" value="1"/>
</dbReference>
<dbReference type="Proteomes" id="UP000438429">
    <property type="component" value="Unassembled WGS sequence"/>
</dbReference>
<evidence type="ECO:0000256" key="8">
    <source>
        <dbReference type="ARBA" id="ARBA00022723"/>
    </source>
</evidence>
<evidence type="ECO:0000256" key="3">
    <source>
        <dbReference type="ARBA" id="ARBA00004305"/>
    </source>
</evidence>
<dbReference type="GO" id="GO:0005759">
    <property type="term" value="C:mitochondrial matrix"/>
    <property type="evidence" value="ECO:0007669"/>
    <property type="project" value="UniProtKB-SubCell"/>
</dbReference>
<comment type="caution">
    <text evidence="17">The sequence shown here is derived from an EMBL/GenBank/DDBJ whole genome shotgun (WGS) entry which is preliminary data.</text>
</comment>
<evidence type="ECO:0000256" key="7">
    <source>
        <dbReference type="ARBA" id="ARBA00014518"/>
    </source>
</evidence>
<dbReference type="InterPro" id="IPR019833">
    <property type="entry name" value="Mn/Fe_SOD_BS"/>
</dbReference>
<dbReference type="EMBL" id="VEVO01000022">
    <property type="protein sequence ID" value="KAF0023609.1"/>
    <property type="molecule type" value="Genomic_DNA"/>
</dbReference>
<proteinExistence type="inferred from homology"/>
<dbReference type="PROSITE" id="PS00088">
    <property type="entry name" value="SOD_MN"/>
    <property type="match status" value="1"/>
</dbReference>
<evidence type="ECO:0000259" key="15">
    <source>
        <dbReference type="Pfam" id="PF00081"/>
    </source>
</evidence>
<dbReference type="InterPro" id="IPR036314">
    <property type="entry name" value="SOD_C_sf"/>
</dbReference>
<evidence type="ECO:0000256" key="4">
    <source>
        <dbReference type="ARBA" id="ARBA00008714"/>
    </source>
</evidence>
<sequence length="388" mass="43249">MATSSDRNVAVKLYAAADSLRRRHHHRPHRRQDRMAPAAAAECNRRDSDGEQSSHSAREKGPIVALTKMKVHTIKVEKQLLRHHYVKNNISQSASVTRPDALFAEASENHREGCGKDDNGTVGRAVKLKMLTSRAVIIIISTSLRSRGHCREHALQSCSNAQYFQCHRHRRCAATLSQSINQAAAAAARHKHTLPDLTYDYGALEPSINAEIMQLHHSKHHATYVNNLNVTEEKYQEALAKGDVTAQVALQPALRFNGGGHVNHTIFWTNLSPNGGGEPQGELMEAIKRDFGSFQTMKEKMSAATVAVQGSGWGWLGYDKESGRLRVAACSNQDPLQGTTGLIPLLGIDVWEHAYYLQYKNVRPDYVKAIWNVINWENVTERLQSAKK</sequence>
<comment type="catalytic activity">
    <reaction evidence="13">
        <text>2 superoxide + 2 H(+) = H2O2 + O2</text>
        <dbReference type="Rhea" id="RHEA:20696"/>
        <dbReference type="ChEBI" id="CHEBI:15378"/>
        <dbReference type="ChEBI" id="CHEBI:15379"/>
        <dbReference type="ChEBI" id="CHEBI:16240"/>
        <dbReference type="ChEBI" id="CHEBI:18421"/>
        <dbReference type="EC" id="1.15.1.1"/>
    </reaction>
</comment>
<keyword evidence="8" id="KW-0479">Metal-binding</keyword>
<keyword evidence="9" id="KW-0560">Oxidoreductase</keyword>
<dbReference type="Gene3D" id="3.55.40.20">
    <property type="entry name" value="Iron/manganese superoxide dismutase, C-terminal domain"/>
    <property type="match status" value="1"/>
</dbReference>